<dbReference type="EMBL" id="CH981779">
    <property type="protein sequence ID" value="EDX15399.1"/>
    <property type="molecule type" value="Genomic_DNA"/>
</dbReference>
<gene>
    <name evidence="1" type="primary">Dsim\GD15324</name>
    <name evidence="1" type="ORF">Dsim_GD15324</name>
</gene>
<accession>B4NS21</accession>
<dbReference type="HOGENOM" id="CLU_135836_0_0_1"/>
<protein>
    <submittedName>
        <fullName evidence="1">GD15324</fullName>
    </submittedName>
</protein>
<dbReference type="OrthoDB" id="6624721at2759"/>
<name>B4NS21_DROSI</name>
<keyword evidence="2" id="KW-1185">Reference proteome</keyword>
<evidence type="ECO:0000313" key="1">
    <source>
        <dbReference type="EMBL" id="EDX15399.1"/>
    </source>
</evidence>
<organism evidence="1 2">
    <name type="scientific">Drosophila simulans</name>
    <name type="common">Fruit fly</name>
    <dbReference type="NCBI Taxonomy" id="7240"/>
    <lineage>
        <taxon>Eukaryota</taxon>
        <taxon>Metazoa</taxon>
        <taxon>Ecdysozoa</taxon>
        <taxon>Arthropoda</taxon>
        <taxon>Hexapoda</taxon>
        <taxon>Insecta</taxon>
        <taxon>Pterygota</taxon>
        <taxon>Neoptera</taxon>
        <taxon>Endopterygota</taxon>
        <taxon>Diptera</taxon>
        <taxon>Brachycera</taxon>
        <taxon>Muscomorpha</taxon>
        <taxon>Ephydroidea</taxon>
        <taxon>Drosophilidae</taxon>
        <taxon>Drosophila</taxon>
        <taxon>Sophophora</taxon>
    </lineage>
</organism>
<dbReference type="AlphaFoldDB" id="B4NS21"/>
<proteinExistence type="predicted"/>
<dbReference type="OMA" id="WTEREHG"/>
<reference evidence="1 2" key="1">
    <citation type="journal article" date="2007" name="Nature">
        <title>Evolution of genes and genomes on the Drosophila phylogeny.</title>
        <authorList>
            <consortium name="Drosophila 12 Genomes Consortium"/>
            <person name="Clark A.G."/>
            <person name="Eisen M.B."/>
            <person name="Smith D.R."/>
            <person name="Bergman C.M."/>
            <person name="Oliver B."/>
            <person name="Markow T.A."/>
            <person name="Kaufman T.C."/>
            <person name="Kellis M."/>
            <person name="Gelbart W."/>
            <person name="Iyer V.N."/>
            <person name="Pollard D.A."/>
            <person name="Sackton T.B."/>
            <person name="Larracuente A.M."/>
            <person name="Singh N.D."/>
            <person name="Abad J.P."/>
            <person name="Abt D.N."/>
            <person name="Adryan B."/>
            <person name="Aguade M."/>
            <person name="Akashi H."/>
            <person name="Anderson W.W."/>
            <person name="Aquadro C.F."/>
            <person name="Ardell D.H."/>
            <person name="Arguello R."/>
            <person name="Artieri C.G."/>
            <person name="Barbash D.A."/>
            <person name="Barker D."/>
            <person name="Barsanti P."/>
            <person name="Batterham P."/>
            <person name="Batzoglou S."/>
            <person name="Begun D."/>
            <person name="Bhutkar A."/>
            <person name="Blanco E."/>
            <person name="Bosak S.A."/>
            <person name="Bradley R.K."/>
            <person name="Brand A.D."/>
            <person name="Brent M.R."/>
            <person name="Brooks A.N."/>
            <person name="Brown R.H."/>
            <person name="Butlin R.K."/>
            <person name="Caggese C."/>
            <person name="Calvi B.R."/>
            <person name="Bernardo de Carvalho A."/>
            <person name="Caspi A."/>
            <person name="Castrezana S."/>
            <person name="Celniker S.E."/>
            <person name="Chang J.L."/>
            <person name="Chapple C."/>
            <person name="Chatterji S."/>
            <person name="Chinwalla A."/>
            <person name="Civetta A."/>
            <person name="Clifton S.W."/>
            <person name="Comeron J.M."/>
            <person name="Costello J.C."/>
            <person name="Coyne J.A."/>
            <person name="Daub J."/>
            <person name="David R.G."/>
            <person name="Delcher A.L."/>
            <person name="Delehaunty K."/>
            <person name="Do C.B."/>
            <person name="Ebling H."/>
            <person name="Edwards K."/>
            <person name="Eickbush T."/>
            <person name="Evans J.D."/>
            <person name="Filipski A."/>
            <person name="Findeiss S."/>
            <person name="Freyhult E."/>
            <person name="Fulton L."/>
            <person name="Fulton R."/>
            <person name="Garcia A.C."/>
            <person name="Gardiner A."/>
            <person name="Garfield D.A."/>
            <person name="Garvin B.E."/>
            <person name="Gibson G."/>
            <person name="Gilbert D."/>
            <person name="Gnerre S."/>
            <person name="Godfrey J."/>
            <person name="Good R."/>
            <person name="Gotea V."/>
            <person name="Gravely B."/>
            <person name="Greenberg A.J."/>
            <person name="Griffiths-Jones S."/>
            <person name="Gross S."/>
            <person name="Guigo R."/>
            <person name="Gustafson E.A."/>
            <person name="Haerty W."/>
            <person name="Hahn M.W."/>
            <person name="Halligan D.L."/>
            <person name="Halpern A.L."/>
            <person name="Halter G.M."/>
            <person name="Han M.V."/>
            <person name="Heger A."/>
            <person name="Hillier L."/>
            <person name="Hinrichs A.S."/>
            <person name="Holmes I."/>
            <person name="Hoskins R.A."/>
            <person name="Hubisz M.J."/>
            <person name="Hultmark D."/>
            <person name="Huntley M.A."/>
            <person name="Jaffe D.B."/>
            <person name="Jagadeeshan S."/>
            <person name="Jeck W.R."/>
            <person name="Johnson J."/>
            <person name="Jones C.D."/>
            <person name="Jordan W.C."/>
            <person name="Karpen G.H."/>
            <person name="Kataoka E."/>
            <person name="Keightley P.D."/>
            <person name="Kheradpour P."/>
            <person name="Kirkness E.F."/>
            <person name="Koerich L.B."/>
            <person name="Kristiansen K."/>
            <person name="Kudrna D."/>
            <person name="Kulathinal R.J."/>
            <person name="Kumar S."/>
            <person name="Kwok R."/>
            <person name="Lander E."/>
            <person name="Langley C.H."/>
            <person name="Lapoint R."/>
            <person name="Lazzaro B.P."/>
            <person name="Lee S.J."/>
            <person name="Levesque L."/>
            <person name="Li R."/>
            <person name="Lin C.F."/>
            <person name="Lin M.F."/>
            <person name="Lindblad-Toh K."/>
            <person name="Llopart A."/>
            <person name="Long M."/>
            <person name="Low L."/>
            <person name="Lozovsky E."/>
            <person name="Lu J."/>
            <person name="Luo M."/>
            <person name="Machado C.A."/>
            <person name="Makalowski W."/>
            <person name="Marzo M."/>
            <person name="Matsuda M."/>
            <person name="Matzkin L."/>
            <person name="McAllister B."/>
            <person name="McBride C.S."/>
            <person name="McKernan B."/>
            <person name="McKernan K."/>
            <person name="Mendez-Lago M."/>
            <person name="Minx P."/>
            <person name="Mollenhauer M.U."/>
            <person name="Montooth K."/>
            <person name="Mount S.M."/>
            <person name="Mu X."/>
            <person name="Myers E."/>
            <person name="Negre B."/>
            <person name="Newfeld S."/>
            <person name="Nielsen R."/>
            <person name="Noor M.A."/>
            <person name="O'Grady P."/>
            <person name="Pachter L."/>
            <person name="Papaceit M."/>
            <person name="Parisi M.J."/>
            <person name="Parisi M."/>
            <person name="Parts L."/>
            <person name="Pedersen J.S."/>
            <person name="Pesole G."/>
            <person name="Phillippy A.M."/>
            <person name="Ponting C.P."/>
            <person name="Pop M."/>
            <person name="Porcelli D."/>
            <person name="Powell J.R."/>
            <person name="Prohaska S."/>
            <person name="Pruitt K."/>
            <person name="Puig M."/>
            <person name="Quesneville H."/>
            <person name="Ram K.R."/>
            <person name="Rand D."/>
            <person name="Rasmussen M.D."/>
            <person name="Reed L.K."/>
            <person name="Reenan R."/>
            <person name="Reily A."/>
            <person name="Remington K.A."/>
            <person name="Rieger T.T."/>
            <person name="Ritchie M.G."/>
            <person name="Robin C."/>
            <person name="Rogers Y.H."/>
            <person name="Rohde C."/>
            <person name="Rozas J."/>
            <person name="Rubenfield M.J."/>
            <person name="Ruiz A."/>
            <person name="Russo S."/>
            <person name="Salzberg S.L."/>
            <person name="Sanchez-Gracia A."/>
            <person name="Saranga D.J."/>
            <person name="Sato H."/>
            <person name="Schaeffer S.W."/>
            <person name="Schatz M.C."/>
            <person name="Schlenke T."/>
            <person name="Schwartz R."/>
            <person name="Segarra C."/>
            <person name="Singh R.S."/>
            <person name="Sirot L."/>
            <person name="Sirota M."/>
            <person name="Sisneros N.B."/>
            <person name="Smith C.D."/>
            <person name="Smith T.F."/>
            <person name="Spieth J."/>
            <person name="Stage D.E."/>
            <person name="Stark A."/>
            <person name="Stephan W."/>
            <person name="Strausberg R.L."/>
            <person name="Strempel S."/>
            <person name="Sturgill D."/>
            <person name="Sutton G."/>
            <person name="Sutton G.G."/>
            <person name="Tao W."/>
            <person name="Teichmann S."/>
            <person name="Tobari Y.N."/>
            <person name="Tomimura Y."/>
            <person name="Tsolas J.M."/>
            <person name="Valente V.L."/>
            <person name="Venter E."/>
            <person name="Venter J.C."/>
            <person name="Vicario S."/>
            <person name="Vieira F.G."/>
            <person name="Vilella A.J."/>
            <person name="Villasante A."/>
            <person name="Walenz B."/>
            <person name="Wang J."/>
            <person name="Wasserman M."/>
            <person name="Watts T."/>
            <person name="Wilson D."/>
            <person name="Wilson R.K."/>
            <person name="Wing R.A."/>
            <person name="Wolfner M.F."/>
            <person name="Wong A."/>
            <person name="Wong G.K."/>
            <person name="Wu C.I."/>
            <person name="Wu G."/>
            <person name="Yamamoto D."/>
            <person name="Yang H.P."/>
            <person name="Yang S.P."/>
            <person name="Yorke J.A."/>
            <person name="Yoshida K."/>
            <person name="Zdobnov E."/>
            <person name="Zhang P."/>
            <person name="Zhang Y."/>
            <person name="Zimin A.V."/>
            <person name="Baldwin J."/>
            <person name="Abdouelleil A."/>
            <person name="Abdulkadir J."/>
            <person name="Abebe A."/>
            <person name="Abera B."/>
            <person name="Abreu J."/>
            <person name="Acer S.C."/>
            <person name="Aftuck L."/>
            <person name="Alexander A."/>
            <person name="An P."/>
            <person name="Anderson E."/>
            <person name="Anderson S."/>
            <person name="Arachi H."/>
            <person name="Azer M."/>
            <person name="Bachantsang P."/>
            <person name="Barry A."/>
            <person name="Bayul T."/>
            <person name="Berlin A."/>
            <person name="Bessette D."/>
            <person name="Bloom T."/>
            <person name="Blye J."/>
            <person name="Boguslavskiy L."/>
            <person name="Bonnet C."/>
            <person name="Boukhgalter B."/>
            <person name="Bourzgui I."/>
            <person name="Brown A."/>
            <person name="Cahill P."/>
            <person name="Channer S."/>
            <person name="Cheshatsang Y."/>
            <person name="Chuda L."/>
            <person name="Citroen M."/>
            <person name="Collymore A."/>
            <person name="Cooke P."/>
            <person name="Costello M."/>
            <person name="D'Aco K."/>
            <person name="Daza R."/>
            <person name="De Haan G."/>
            <person name="DeGray S."/>
            <person name="DeMaso C."/>
            <person name="Dhargay N."/>
            <person name="Dooley K."/>
            <person name="Dooley E."/>
            <person name="Doricent M."/>
            <person name="Dorje P."/>
            <person name="Dorjee K."/>
            <person name="Dupes A."/>
            <person name="Elong R."/>
            <person name="Falk J."/>
            <person name="Farina A."/>
            <person name="Faro S."/>
            <person name="Ferguson D."/>
            <person name="Fisher S."/>
            <person name="Foley C.D."/>
            <person name="Franke A."/>
            <person name="Friedrich D."/>
            <person name="Gadbois L."/>
            <person name="Gearin G."/>
            <person name="Gearin C.R."/>
            <person name="Giannoukos G."/>
            <person name="Goode T."/>
            <person name="Graham J."/>
            <person name="Grandbois E."/>
            <person name="Grewal S."/>
            <person name="Gyaltsen K."/>
            <person name="Hafez N."/>
            <person name="Hagos B."/>
            <person name="Hall J."/>
            <person name="Henson C."/>
            <person name="Hollinger A."/>
            <person name="Honan T."/>
            <person name="Huard M.D."/>
            <person name="Hughes L."/>
            <person name="Hurhula B."/>
            <person name="Husby M.E."/>
            <person name="Kamat A."/>
            <person name="Kanga B."/>
            <person name="Kashin S."/>
            <person name="Khazanovich D."/>
            <person name="Kisner P."/>
            <person name="Lance K."/>
            <person name="Lara M."/>
            <person name="Lee W."/>
            <person name="Lennon N."/>
            <person name="Letendre F."/>
            <person name="LeVine R."/>
            <person name="Lipovsky A."/>
            <person name="Liu X."/>
            <person name="Liu J."/>
            <person name="Liu S."/>
            <person name="Lokyitsang T."/>
            <person name="Lokyitsang Y."/>
            <person name="Lubonja R."/>
            <person name="Lui A."/>
            <person name="MacDonald P."/>
            <person name="Magnisalis V."/>
            <person name="Maru K."/>
            <person name="Matthews C."/>
            <person name="McCusker W."/>
            <person name="McDonough S."/>
            <person name="Mehta T."/>
            <person name="Meldrim J."/>
            <person name="Meneus L."/>
            <person name="Mihai O."/>
            <person name="Mihalev A."/>
            <person name="Mihova T."/>
            <person name="Mittelman R."/>
            <person name="Mlenga V."/>
            <person name="Montmayeur A."/>
            <person name="Mulrain L."/>
            <person name="Navidi A."/>
            <person name="Naylor J."/>
            <person name="Negash T."/>
            <person name="Nguyen T."/>
            <person name="Nguyen N."/>
            <person name="Nicol R."/>
            <person name="Norbu C."/>
            <person name="Norbu N."/>
            <person name="Novod N."/>
            <person name="O'Neill B."/>
            <person name="Osman S."/>
            <person name="Markiewicz E."/>
            <person name="Oyono O.L."/>
            <person name="Patti C."/>
            <person name="Phunkhang P."/>
            <person name="Pierre F."/>
            <person name="Priest M."/>
            <person name="Raghuraman S."/>
            <person name="Rege F."/>
            <person name="Reyes R."/>
            <person name="Rise C."/>
            <person name="Rogov P."/>
            <person name="Ross K."/>
            <person name="Ryan E."/>
            <person name="Settipalli S."/>
            <person name="Shea T."/>
            <person name="Sherpa N."/>
            <person name="Shi L."/>
            <person name="Shih D."/>
            <person name="Sparrow T."/>
            <person name="Spaulding J."/>
            <person name="Stalker J."/>
            <person name="Stange-Thomann N."/>
            <person name="Stavropoulos S."/>
            <person name="Stone C."/>
            <person name="Strader C."/>
            <person name="Tesfaye S."/>
            <person name="Thomson T."/>
            <person name="Thoulutsang Y."/>
            <person name="Thoulutsang D."/>
            <person name="Topham K."/>
            <person name="Topping I."/>
            <person name="Tsamla T."/>
            <person name="Vassiliev H."/>
            <person name="Vo A."/>
            <person name="Wangchuk T."/>
            <person name="Wangdi T."/>
            <person name="Weiand M."/>
            <person name="Wilkinson J."/>
            <person name="Wilson A."/>
            <person name="Yadav S."/>
            <person name="Young G."/>
            <person name="Yu Q."/>
            <person name="Zembek L."/>
            <person name="Zhong D."/>
            <person name="Zimmer A."/>
            <person name="Zwirko Z."/>
            <person name="Jaffe D.B."/>
            <person name="Alvarez P."/>
            <person name="Brockman W."/>
            <person name="Butler J."/>
            <person name="Chin C."/>
            <person name="Gnerre S."/>
            <person name="Grabherr M."/>
            <person name="Kleber M."/>
            <person name="Mauceli E."/>
            <person name="MacCallum I."/>
        </authorList>
    </citation>
    <scope>NUCLEOTIDE SEQUENCE [LARGE SCALE GENOMIC DNA]</scope>
    <source>
        <strain evidence="2">white501</strain>
    </source>
</reference>
<sequence length="147" mass="16851">MALRLIRGFWTISEDAALALAGLPPIDLEIKAPSLMRCGASRLEAHEWLLGEWQSRWQTSRWGRWTYQLIPEMAVWAEFQHKCVDYHLTQFLTDHSCSRAYLLKFRHVESAQCLFCVDGEEAAEHVLIQVHGGEGGAKDDVRYPVQP</sequence>
<dbReference type="PhylomeDB" id="B4NS21"/>
<evidence type="ECO:0000313" key="2">
    <source>
        <dbReference type="Proteomes" id="UP000000304"/>
    </source>
</evidence>
<dbReference type="Proteomes" id="UP000000304">
    <property type="component" value="Unassembled WGS sequence"/>
</dbReference>